<evidence type="ECO:0000256" key="1">
    <source>
        <dbReference type="SAM" id="MobiDB-lite"/>
    </source>
</evidence>
<feature type="compositionally biased region" description="Polar residues" evidence="1">
    <location>
        <begin position="68"/>
        <end position="77"/>
    </location>
</feature>
<feature type="compositionally biased region" description="Polar residues" evidence="1">
    <location>
        <begin position="39"/>
        <end position="56"/>
    </location>
</feature>
<accession>A0A4R5LKA9</accession>
<dbReference type="EMBL" id="SMOD01000003">
    <property type="protein sequence ID" value="TDG10116.1"/>
    <property type="molecule type" value="Genomic_DNA"/>
</dbReference>
<evidence type="ECO:0000256" key="2">
    <source>
        <dbReference type="SAM" id="SignalP"/>
    </source>
</evidence>
<dbReference type="AlphaFoldDB" id="A0A4R5LKA9"/>
<comment type="caution">
    <text evidence="3">The sequence shown here is derived from an EMBL/GenBank/DDBJ whole genome shotgun (WGS) entry which is preliminary data.</text>
</comment>
<name>A0A4R5LKA9_9BURK</name>
<dbReference type="OrthoDB" id="9115312at2"/>
<keyword evidence="2" id="KW-0732">Signal</keyword>
<evidence type="ECO:0008006" key="5">
    <source>
        <dbReference type="Google" id="ProtNLM"/>
    </source>
</evidence>
<feature type="signal peptide" evidence="2">
    <location>
        <begin position="1"/>
        <end position="27"/>
    </location>
</feature>
<evidence type="ECO:0000313" key="3">
    <source>
        <dbReference type="EMBL" id="TDG10116.1"/>
    </source>
</evidence>
<evidence type="ECO:0000313" key="4">
    <source>
        <dbReference type="Proteomes" id="UP000295606"/>
    </source>
</evidence>
<feature type="chain" id="PRO_5020881217" description="Lipoprotein" evidence="2">
    <location>
        <begin position="28"/>
        <end position="92"/>
    </location>
</feature>
<reference evidence="3 4" key="1">
    <citation type="submission" date="2019-03" db="EMBL/GenBank/DDBJ databases">
        <title>Paraburkholderia sp. isolated from native Mimosa gymnas in Guartela State Park, Brazil.</title>
        <authorList>
            <person name="Paulitsch F."/>
            <person name="Hungria M."/>
            <person name="Delamuta J.R.M."/>
            <person name="Ribeiro R.A."/>
            <person name="Dall'Agnol R."/>
            <person name="Silva J.S.B."/>
        </authorList>
    </citation>
    <scope>NUCLEOTIDE SEQUENCE [LARGE SCALE GENOMIC DNA]</scope>
    <source>
        <strain evidence="3 4">CNPSo 3008</strain>
    </source>
</reference>
<gene>
    <name evidence="3" type="ORF">E1N52_04735</name>
</gene>
<sequence length="92" mass="9195">MGVPVNAKTFVALLVACSASLAAPAFAGVYLPASDSRSDSGAPSTQSGQTTPSPYSSVVHKNHRGVSGSASARSQSGKRAPGDSIDPMYRGG</sequence>
<proteinExistence type="predicted"/>
<feature type="region of interest" description="Disordered" evidence="1">
    <location>
        <begin position="33"/>
        <end position="92"/>
    </location>
</feature>
<protein>
    <recommendedName>
        <fullName evidence="5">Lipoprotein</fullName>
    </recommendedName>
</protein>
<dbReference type="Proteomes" id="UP000295606">
    <property type="component" value="Unassembled WGS sequence"/>
</dbReference>
<organism evidence="3 4">
    <name type="scientific">Paraburkholderia guartelaensis</name>
    <dbReference type="NCBI Taxonomy" id="2546446"/>
    <lineage>
        <taxon>Bacteria</taxon>
        <taxon>Pseudomonadati</taxon>
        <taxon>Pseudomonadota</taxon>
        <taxon>Betaproteobacteria</taxon>
        <taxon>Burkholderiales</taxon>
        <taxon>Burkholderiaceae</taxon>
        <taxon>Paraburkholderia</taxon>
    </lineage>
</organism>